<reference evidence="1 2" key="2">
    <citation type="submission" date="2019-11" db="EMBL/GenBank/DDBJ databases">
        <title>A de novo genome assembly of a pear dwarfing rootstock.</title>
        <authorList>
            <person name="Wang F."/>
            <person name="Wang J."/>
            <person name="Li S."/>
            <person name="Zhang Y."/>
            <person name="Fang M."/>
            <person name="Ma L."/>
            <person name="Zhao Y."/>
            <person name="Jiang S."/>
        </authorList>
    </citation>
    <scope>NUCLEOTIDE SEQUENCE [LARGE SCALE GENOMIC DNA]</scope>
    <source>
        <strain evidence="1">S2</strain>
        <tissue evidence="1">Leaf</tissue>
    </source>
</reference>
<dbReference type="EMBL" id="SMOL01000583">
    <property type="protein sequence ID" value="KAB2604775.1"/>
    <property type="molecule type" value="Genomic_DNA"/>
</dbReference>
<comment type="caution">
    <text evidence="1">The sequence shown here is derived from an EMBL/GenBank/DDBJ whole genome shotgun (WGS) entry which is preliminary data.</text>
</comment>
<reference evidence="1 2" key="1">
    <citation type="submission" date="2019-09" db="EMBL/GenBank/DDBJ databases">
        <authorList>
            <person name="Ou C."/>
        </authorList>
    </citation>
    <scope>NUCLEOTIDE SEQUENCE [LARGE SCALE GENOMIC DNA]</scope>
    <source>
        <strain evidence="1">S2</strain>
        <tissue evidence="1">Leaf</tissue>
    </source>
</reference>
<proteinExistence type="predicted"/>
<keyword evidence="2" id="KW-1185">Reference proteome</keyword>
<evidence type="ECO:0000313" key="1">
    <source>
        <dbReference type="EMBL" id="KAB2604775.1"/>
    </source>
</evidence>
<sequence length="140" mass="15654">MVMASNSNKYAVVERAKYEELRLEDSAWWSVEISNVSTNYDARDNGISQALFEGETFFEAACRKDNGDVEDMFVNDVGMHVAFLDSNSARLDFSDGVRNVKHGQWHGGVDVSKKNLKHVNQNDRGNEDDGVLESCCGKVN</sequence>
<name>A0A5N5FNP4_9ROSA</name>
<organism evidence="1 2">
    <name type="scientific">Pyrus ussuriensis x Pyrus communis</name>
    <dbReference type="NCBI Taxonomy" id="2448454"/>
    <lineage>
        <taxon>Eukaryota</taxon>
        <taxon>Viridiplantae</taxon>
        <taxon>Streptophyta</taxon>
        <taxon>Embryophyta</taxon>
        <taxon>Tracheophyta</taxon>
        <taxon>Spermatophyta</taxon>
        <taxon>Magnoliopsida</taxon>
        <taxon>eudicotyledons</taxon>
        <taxon>Gunneridae</taxon>
        <taxon>Pentapetalae</taxon>
        <taxon>rosids</taxon>
        <taxon>fabids</taxon>
        <taxon>Rosales</taxon>
        <taxon>Rosaceae</taxon>
        <taxon>Amygdaloideae</taxon>
        <taxon>Maleae</taxon>
        <taxon>Pyrus</taxon>
    </lineage>
</organism>
<gene>
    <name evidence="1" type="ORF">D8674_039096</name>
</gene>
<dbReference type="AlphaFoldDB" id="A0A5N5FNP4"/>
<protein>
    <submittedName>
        <fullName evidence="1">Uncharacterized protein</fullName>
    </submittedName>
</protein>
<evidence type="ECO:0000313" key="2">
    <source>
        <dbReference type="Proteomes" id="UP000327157"/>
    </source>
</evidence>
<accession>A0A5N5FNP4</accession>
<dbReference type="Proteomes" id="UP000327157">
    <property type="component" value="Unassembled WGS sequence"/>
</dbReference>